<keyword evidence="3" id="KW-1185">Reference proteome</keyword>
<reference evidence="3" key="1">
    <citation type="submission" date="2015-07" db="EMBL/GenBank/DDBJ databases">
        <authorList>
            <person name="Teixeira M.M."/>
            <person name="Souza R.C."/>
            <person name="Almeida L.G."/>
            <person name="Vicente V.A."/>
            <person name="de Hoog S."/>
            <person name="Bocca A.L."/>
            <person name="de Almeida S.R."/>
            <person name="Vasconcelos A.T."/>
            <person name="Felipe M.S."/>
        </authorList>
    </citation>
    <scope>NUCLEOTIDE SEQUENCE [LARGE SCALE GENOMIC DNA]</scope>
    <source>
        <strain evidence="3">KSF</strain>
    </source>
</reference>
<feature type="chain" id="PRO_5008650960" evidence="1">
    <location>
        <begin position="22"/>
        <end position="152"/>
    </location>
</feature>
<dbReference type="EMBL" id="LGRB01000010">
    <property type="protein sequence ID" value="OCT49621.1"/>
    <property type="molecule type" value="Genomic_DNA"/>
</dbReference>
<evidence type="ECO:0000313" key="3">
    <source>
        <dbReference type="Proteomes" id="UP000094526"/>
    </source>
</evidence>
<dbReference type="VEuPathDB" id="FungiDB:CLCR_07715"/>
<name>A0A1C1CME1_9EURO</name>
<feature type="signal peptide" evidence="1">
    <location>
        <begin position="1"/>
        <end position="21"/>
    </location>
</feature>
<dbReference type="Proteomes" id="UP000094526">
    <property type="component" value="Unassembled WGS sequence"/>
</dbReference>
<keyword evidence="1" id="KW-0732">Signal</keyword>
<dbReference type="AlphaFoldDB" id="A0A1C1CME1"/>
<gene>
    <name evidence="2" type="ORF">CLCR_07715</name>
</gene>
<organism evidence="2 3">
    <name type="scientific">Cladophialophora carrionii</name>
    <dbReference type="NCBI Taxonomy" id="86049"/>
    <lineage>
        <taxon>Eukaryota</taxon>
        <taxon>Fungi</taxon>
        <taxon>Dikarya</taxon>
        <taxon>Ascomycota</taxon>
        <taxon>Pezizomycotina</taxon>
        <taxon>Eurotiomycetes</taxon>
        <taxon>Chaetothyriomycetidae</taxon>
        <taxon>Chaetothyriales</taxon>
        <taxon>Herpotrichiellaceae</taxon>
        <taxon>Cladophialophora</taxon>
    </lineage>
</organism>
<proteinExistence type="predicted"/>
<accession>A0A1C1CME1</accession>
<evidence type="ECO:0000256" key="1">
    <source>
        <dbReference type="SAM" id="SignalP"/>
    </source>
</evidence>
<comment type="caution">
    <text evidence="2">The sequence shown here is derived from an EMBL/GenBank/DDBJ whole genome shotgun (WGS) entry which is preliminary data.</text>
</comment>
<protein>
    <submittedName>
        <fullName evidence="2">Uncharacterized protein</fullName>
    </submittedName>
</protein>
<evidence type="ECO:0000313" key="2">
    <source>
        <dbReference type="EMBL" id="OCT49621.1"/>
    </source>
</evidence>
<sequence length="152" mass="15976">MSTRALIRLFCILSMTLGVLSNTLSIGLVCSGGGAVGVVDVLGCGLNVEVGSDNQCGNLGNRAVSDAGENIHQDALNEPCPNFQRSVAHMSNGATVTMNGCSSGQFMNIVYRTPDGRSFTDQCAYFGPFCSSTNSVGNGAFFYQCNNAFYTQ</sequence>